<gene>
    <name evidence="3" type="ORF">SAMN05444354_110305</name>
</gene>
<evidence type="ECO:0000313" key="3">
    <source>
        <dbReference type="EMBL" id="SEM03194.1"/>
    </source>
</evidence>
<dbReference type="PROSITE" id="PS51257">
    <property type="entry name" value="PROKAR_LIPOPROTEIN"/>
    <property type="match status" value="1"/>
</dbReference>
<evidence type="ECO:0000256" key="2">
    <source>
        <dbReference type="ARBA" id="ARBA00022737"/>
    </source>
</evidence>
<name>A0A1H7V223_STIAU</name>
<sequence length="1020" mass="108039">MKRSMKFGALALLLAGGCVDSNPEQLAPSPSAAPFRPSTQARAIGTVTTSEETGWTQTGHLGAPLLQHTATRLQDGRVLVAGGYTQRAELFNPATGTWAPTGNAPASYRGATATLLPSGKVLVTGANSNGISASLYNPASGTWAATGNLAAPRYHHTALLLANGQVLVTGGTASESGTTPLGSAELYDPATGTWTATGSLVGARHHHTATLLPNGQVLVAGGGNASGRLSSAELFTPATGTWTSVSALGTARSSHTATLLANGQVLVTGGAVDGEPSTRAELFNPATGTWTSTGPLHHPRRNHTATLLANGRVLVTGGYDDSTGIQTAAELYDPARGVWDALPSMGVSRYQHTATLLANGRVLVAGGISTGDQTSSEVFSATYVEVTLGTGTGWELMNISGANTDNSELPAFDSNVYVVGDDTGIAHAPMPGALRTKLAASSANRSTVFILDKKILDEIHLSEQQGTLTPYLQSIATPAETTLLAEDDSCPDEALEPKQKTWDFTKYLTATKDLGDGLSGTIKTSGNLEAKATLTANVNKVRTRILAWCVPAGFDLQQVTVDAKGALNYGASVEGSISSTNGWAFPIAKPHLGSIAFLAGPIPVYIGVNLPLTMGLDLKTTVTGQISYTANQSMGVNYKATCTFDGCTDESSVTAPTSSGTDVAGSIQGRIEPSVWAQAAVRAYLYSEHAAYAQVGVRPYVDGDLWGYVGYNCGDADGDTQEEFVRGSYFDLNWRVNVTAEVSGLSIFTKEWTDLWSTGKKHIYFKNLSSPVPGGWTPFDPMMVGSANPGQYDNTAYSIRMRPCFPFQGENAINYEVNWGDGASESFSGAKFDTVALKRHAWQQDGMKTASVKAVSDSHGRTFNSTYQRTINVFHQQNPTVPPEYFRQVNVDGRIDLKEDDSGTNKYATIWVNDVAYLDPSNPTATFHYSQCVEDEVRGEVEVVLTLLADNVTVQSKATGKLFEGNTDCDTDDLEGETSAEGAVARDGSHPLQFRIDNTEWFSTDYLSLNLTVTNNQQQP</sequence>
<dbReference type="Pfam" id="PF24681">
    <property type="entry name" value="Kelch_KLHDC2_KLHL20_DRC7"/>
    <property type="match status" value="1"/>
</dbReference>
<dbReference type="PANTHER" id="PTHR46344:SF27">
    <property type="entry name" value="KELCH REPEAT SUPERFAMILY PROTEIN"/>
    <property type="match status" value="1"/>
</dbReference>
<organism evidence="3 4">
    <name type="scientific">Stigmatella aurantiaca</name>
    <dbReference type="NCBI Taxonomy" id="41"/>
    <lineage>
        <taxon>Bacteria</taxon>
        <taxon>Pseudomonadati</taxon>
        <taxon>Myxococcota</taxon>
        <taxon>Myxococcia</taxon>
        <taxon>Myxococcales</taxon>
        <taxon>Cystobacterineae</taxon>
        <taxon>Archangiaceae</taxon>
        <taxon>Stigmatella</taxon>
    </lineage>
</organism>
<keyword evidence="4" id="KW-1185">Reference proteome</keyword>
<dbReference type="Gene3D" id="2.130.10.80">
    <property type="entry name" value="Galactose oxidase/kelch, beta-propeller"/>
    <property type="match status" value="4"/>
</dbReference>
<dbReference type="SMART" id="SM00612">
    <property type="entry name" value="Kelch"/>
    <property type="match status" value="6"/>
</dbReference>
<dbReference type="PANTHER" id="PTHR46344">
    <property type="entry name" value="OS02G0202900 PROTEIN"/>
    <property type="match status" value="1"/>
</dbReference>
<proteinExistence type="predicted"/>
<dbReference type="SUPFAM" id="SSF117281">
    <property type="entry name" value="Kelch motif"/>
    <property type="match status" value="1"/>
</dbReference>
<dbReference type="EMBL" id="FOAP01000010">
    <property type="protein sequence ID" value="SEM03194.1"/>
    <property type="molecule type" value="Genomic_DNA"/>
</dbReference>
<dbReference type="InterPro" id="IPR006652">
    <property type="entry name" value="Kelch_1"/>
</dbReference>
<dbReference type="InterPro" id="IPR037293">
    <property type="entry name" value="Gal_Oxidase_central_sf"/>
</dbReference>
<dbReference type="Pfam" id="PF01344">
    <property type="entry name" value="Kelch_1"/>
    <property type="match status" value="1"/>
</dbReference>
<evidence type="ECO:0000256" key="1">
    <source>
        <dbReference type="ARBA" id="ARBA00022441"/>
    </source>
</evidence>
<reference evidence="4" key="1">
    <citation type="submission" date="2016-10" db="EMBL/GenBank/DDBJ databases">
        <authorList>
            <person name="Varghese N."/>
            <person name="Submissions S."/>
        </authorList>
    </citation>
    <scope>NUCLEOTIDE SEQUENCE [LARGE SCALE GENOMIC DNA]</scope>
    <source>
        <strain evidence="4">DSM 17044</strain>
    </source>
</reference>
<dbReference type="InterPro" id="IPR015915">
    <property type="entry name" value="Kelch-typ_b-propeller"/>
</dbReference>
<protein>
    <submittedName>
        <fullName evidence="3">Kelch motif-containing protein</fullName>
    </submittedName>
</protein>
<keyword evidence="1" id="KW-0880">Kelch repeat</keyword>
<accession>A0A1H7V223</accession>
<dbReference type="Proteomes" id="UP000182719">
    <property type="component" value="Unassembled WGS sequence"/>
</dbReference>
<evidence type="ECO:0000313" key="4">
    <source>
        <dbReference type="Proteomes" id="UP000182719"/>
    </source>
</evidence>
<dbReference type="AlphaFoldDB" id="A0A1H7V223"/>
<keyword evidence="2" id="KW-0677">Repeat</keyword>